<comment type="caution">
    <text evidence="1">The sequence shown here is derived from an EMBL/GenBank/DDBJ whole genome shotgun (WGS) entry which is preliminary data.</text>
</comment>
<dbReference type="AlphaFoldDB" id="A0A232M7D5"/>
<accession>A0A232M7D5</accession>
<protein>
    <submittedName>
        <fullName evidence="1">Uncharacterized protein</fullName>
    </submittedName>
</protein>
<evidence type="ECO:0000313" key="1">
    <source>
        <dbReference type="EMBL" id="OXV12238.1"/>
    </source>
</evidence>
<dbReference type="Proteomes" id="UP000243515">
    <property type="component" value="Unassembled WGS sequence"/>
</dbReference>
<keyword evidence="2" id="KW-1185">Reference proteome</keyword>
<feature type="non-terminal residue" evidence="1">
    <location>
        <position position="71"/>
    </location>
</feature>
<organism evidence="1 2">
    <name type="scientific">Elaphomyces granulatus</name>
    <dbReference type="NCBI Taxonomy" id="519963"/>
    <lineage>
        <taxon>Eukaryota</taxon>
        <taxon>Fungi</taxon>
        <taxon>Dikarya</taxon>
        <taxon>Ascomycota</taxon>
        <taxon>Pezizomycotina</taxon>
        <taxon>Eurotiomycetes</taxon>
        <taxon>Eurotiomycetidae</taxon>
        <taxon>Eurotiales</taxon>
        <taxon>Elaphomycetaceae</taxon>
        <taxon>Elaphomyces</taxon>
    </lineage>
</organism>
<name>A0A232M7D5_9EURO</name>
<gene>
    <name evidence="1" type="ORF">Egran_00001</name>
</gene>
<evidence type="ECO:0000313" key="2">
    <source>
        <dbReference type="Proteomes" id="UP000243515"/>
    </source>
</evidence>
<proteinExistence type="predicted"/>
<dbReference type="EMBL" id="NPHW01000009">
    <property type="protein sequence ID" value="OXV12238.1"/>
    <property type="molecule type" value="Genomic_DNA"/>
</dbReference>
<sequence length="71" mass="7956">MSPFWMQASLPAADQITNQKLSSPTPQLQALKMSVSQPVYNERGNIVFGTCVDIHKHDTTRELVEAEEIVQ</sequence>
<reference evidence="1 2" key="1">
    <citation type="journal article" date="2015" name="Environ. Microbiol.">
        <title>Metagenome sequence of Elaphomyces granulatus from sporocarp tissue reveals Ascomycota ectomycorrhizal fingerprints of genome expansion and a Proteobacteria-rich microbiome.</title>
        <authorList>
            <person name="Quandt C.A."/>
            <person name="Kohler A."/>
            <person name="Hesse C.N."/>
            <person name="Sharpton T.J."/>
            <person name="Martin F."/>
            <person name="Spatafora J.W."/>
        </authorList>
    </citation>
    <scope>NUCLEOTIDE SEQUENCE [LARGE SCALE GENOMIC DNA]</scope>
    <source>
        <strain evidence="1 2">OSC145934</strain>
    </source>
</reference>